<keyword evidence="1" id="KW-1133">Transmembrane helix</keyword>
<sequence length="77" mass="8068">MMDLSSLALVSACVIASVIGILSVFLIAFFCLLEAEDVPLEAQETEVLTSPSVSYRNISPIPGCSTSESSQLVCTAV</sequence>
<accession>A0AAV2B6Y2</accession>
<protein>
    <submittedName>
        <fullName evidence="2">Uncharacterized protein</fullName>
    </submittedName>
</protein>
<feature type="transmembrane region" description="Helical" evidence="1">
    <location>
        <begin position="6"/>
        <end position="33"/>
    </location>
</feature>
<proteinExistence type="predicted"/>
<organism evidence="2 3">
    <name type="scientific">Larinioides sclopetarius</name>
    <dbReference type="NCBI Taxonomy" id="280406"/>
    <lineage>
        <taxon>Eukaryota</taxon>
        <taxon>Metazoa</taxon>
        <taxon>Ecdysozoa</taxon>
        <taxon>Arthropoda</taxon>
        <taxon>Chelicerata</taxon>
        <taxon>Arachnida</taxon>
        <taxon>Araneae</taxon>
        <taxon>Araneomorphae</taxon>
        <taxon>Entelegynae</taxon>
        <taxon>Araneoidea</taxon>
        <taxon>Araneidae</taxon>
        <taxon>Larinioides</taxon>
    </lineage>
</organism>
<keyword evidence="1" id="KW-0472">Membrane</keyword>
<dbReference type="EMBL" id="CAXIEN010000277">
    <property type="protein sequence ID" value="CAL1291199.1"/>
    <property type="molecule type" value="Genomic_DNA"/>
</dbReference>
<keyword evidence="3" id="KW-1185">Reference proteome</keyword>
<evidence type="ECO:0000313" key="2">
    <source>
        <dbReference type="EMBL" id="CAL1291199.1"/>
    </source>
</evidence>
<name>A0AAV2B6Y2_9ARAC</name>
<evidence type="ECO:0000256" key="1">
    <source>
        <dbReference type="SAM" id="Phobius"/>
    </source>
</evidence>
<reference evidence="2 3" key="1">
    <citation type="submission" date="2024-04" db="EMBL/GenBank/DDBJ databases">
        <authorList>
            <person name="Rising A."/>
            <person name="Reimegard J."/>
            <person name="Sonavane S."/>
            <person name="Akerstrom W."/>
            <person name="Nylinder S."/>
            <person name="Hedman E."/>
            <person name="Kallberg Y."/>
        </authorList>
    </citation>
    <scope>NUCLEOTIDE SEQUENCE [LARGE SCALE GENOMIC DNA]</scope>
</reference>
<gene>
    <name evidence="2" type="ORF">LARSCL_LOCUS16948</name>
</gene>
<keyword evidence="1" id="KW-0812">Transmembrane</keyword>
<evidence type="ECO:0000313" key="3">
    <source>
        <dbReference type="Proteomes" id="UP001497382"/>
    </source>
</evidence>
<comment type="caution">
    <text evidence="2">The sequence shown here is derived from an EMBL/GenBank/DDBJ whole genome shotgun (WGS) entry which is preliminary data.</text>
</comment>
<dbReference type="AlphaFoldDB" id="A0AAV2B6Y2"/>
<dbReference type="Proteomes" id="UP001497382">
    <property type="component" value="Unassembled WGS sequence"/>
</dbReference>